<keyword evidence="2" id="KW-1185">Reference proteome</keyword>
<dbReference type="EMBL" id="LJDB01000065">
    <property type="protein sequence ID" value="ONI39270.1"/>
    <property type="molecule type" value="Genomic_DNA"/>
</dbReference>
<sequence length="278" mass="32865">MVNLDKFSLYDYLERERTQKRVSIKEISAFLNLTEANWCNKRAREKFSGEEIFKMAYYLDLDLNHLKERLGFKDEDVFSALEEISYIGYNNFDIQQQGFSKIQRFLNNKLMLEELDERVLVKFGYFVAKTLPAGKDSNGLHATRQYLENIIKNNIKIDLRFLAGLIGGLFFSKNYSYINPYYYSKETLVYFFTTYNEDEICNVLNILIERLDEYTKISIDKRRGIWENIGYENEYDIEDKAGKLIDILICYGKMANSKKVNCKMEIIGVNLKYKCKNI</sequence>
<evidence type="ECO:0000313" key="2">
    <source>
        <dbReference type="Proteomes" id="UP000188605"/>
    </source>
</evidence>
<name>A0ACC8XAH9_9FIRM</name>
<gene>
    <name evidence="1" type="ORF">AN396_08890</name>
</gene>
<protein>
    <submittedName>
        <fullName evidence="1">Uncharacterized protein</fullName>
    </submittedName>
</protein>
<dbReference type="Proteomes" id="UP000188605">
    <property type="component" value="Unassembled WGS sequence"/>
</dbReference>
<accession>A0ACC8XAH9</accession>
<reference evidence="1" key="1">
    <citation type="submission" date="2016-08" db="EMBL/GenBank/DDBJ databases">
        <authorList>
            <person name="Ngugi D.K."/>
            <person name="Miyake S."/>
            <person name="Stingl U."/>
        </authorList>
    </citation>
    <scope>NUCLEOTIDE SEQUENCE</scope>
    <source>
        <strain evidence="1">SCG-B11WGA-EpuloA1</strain>
    </source>
</reference>
<proteinExistence type="predicted"/>
<comment type="caution">
    <text evidence="1">The sequence shown here is derived from an EMBL/GenBank/DDBJ whole genome shotgun (WGS) entry which is preliminary data.</text>
</comment>
<organism evidence="1 2">
    <name type="scientific">Candidatus Epulonipiscium fishelsonii</name>
    <dbReference type="NCBI Taxonomy" id="77094"/>
    <lineage>
        <taxon>Bacteria</taxon>
        <taxon>Bacillati</taxon>
        <taxon>Bacillota</taxon>
        <taxon>Clostridia</taxon>
        <taxon>Lachnospirales</taxon>
        <taxon>Lachnospiraceae</taxon>
        <taxon>Candidatus Epulonipiscium</taxon>
    </lineage>
</organism>
<evidence type="ECO:0000313" key="1">
    <source>
        <dbReference type="EMBL" id="ONI39270.1"/>
    </source>
</evidence>